<dbReference type="EMBL" id="BPQB01000145">
    <property type="protein sequence ID" value="GJF00310.1"/>
    <property type="molecule type" value="Genomic_DNA"/>
</dbReference>
<evidence type="ECO:0000256" key="1">
    <source>
        <dbReference type="SAM" id="MobiDB-lite"/>
    </source>
</evidence>
<name>A0A9P3GWX1_9APHY</name>
<sequence>MTPTMRATRIRDEGPPPPKCPGMGPVFAPSKQASKQTGAASPMRRIACVAIQELQCAQGGRGKKSHAHAQGCT</sequence>
<feature type="region of interest" description="Disordered" evidence="1">
    <location>
        <begin position="1"/>
        <end position="39"/>
    </location>
</feature>
<dbReference type="Proteomes" id="UP000703269">
    <property type="component" value="Unassembled WGS sequence"/>
</dbReference>
<evidence type="ECO:0000313" key="2">
    <source>
        <dbReference type="EMBL" id="GJF00310.1"/>
    </source>
</evidence>
<gene>
    <name evidence="2" type="ORF">PsYK624_165950</name>
</gene>
<reference evidence="2 3" key="1">
    <citation type="submission" date="2021-08" db="EMBL/GenBank/DDBJ databases">
        <title>Draft Genome Sequence of Phanerochaete sordida strain YK-624.</title>
        <authorList>
            <person name="Mori T."/>
            <person name="Dohra H."/>
            <person name="Suzuki T."/>
            <person name="Kawagishi H."/>
            <person name="Hirai H."/>
        </authorList>
    </citation>
    <scope>NUCLEOTIDE SEQUENCE [LARGE SCALE GENOMIC DNA]</scope>
    <source>
        <strain evidence="2 3">YK-624</strain>
    </source>
</reference>
<dbReference type="AlphaFoldDB" id="A0A9P3GWX1"/>
<evidence type="ECO:0000313" key="3">
    <source>
        <dbReference type="Proteomes" id="UP000703269"/>
    </source>
</evidence>
<organism evidence="2 3">
    <name type="scientific">Phanerochaete sordida</name>
    <dbReference type="NCBI Taxonomy" id="48140"/>
    <lineage>
        <taxon>Eukaryota</taxon>
        <taxon>Fungi</taxon>
        <taxon>Dikarya</taxon>
        <taxon>Basidiomycota</taxon>
        <taxon>Agaricomycotina</taxon>
        <taxon>Agaricomycetes</taxon>
        <taxon>Polyporales</taxon>
        <taxon>Phanerochaetaceae</taxon>
        <taxon>Phanerochaete</taxon>
    </lineage>
</organism>
<accession>A0A9P3GWX1</accession>
<keyword evidence="3" id="KW-1185">Reference proteome</keyword>
<proteinExistence type="predicted"/>
<protein>
    <submittedName>
        <fullName evidence="2">Uncharacterized protein</fullName>
    </submittedName>
</protein>
<comment type="caution">
    <text evidence="2">The sequence shown here is derived from an EMBL/GenBank/DDBJ whole genome shotgun (WGS) entry which is preliminary data.</text>
</comment>